<accession>A0ABM1BXN9</accession>
<dbReference type="PANTHER" id="PTHR21274:SF0">
    <property type="entry name" value="MECKELIN"/>
    <property type="match status" value="1"/>
</dbReference>
<dbReference type="PANTHER" id="PTHR21274">
    <property type="entry name" value="MECKELIN"/>
    <property type="match status" value="1"/>
</dbReference>
<dbReference type="InterPro" id="IPR009030">
    <property type="entry name" value="Growth_fac_rcpt_cys_sf"/>
</dbReference>
<dbReference type="InterPro" id="IPR019170">
    <property type="entry name" value="Meckelin"/>
</dbReference>
<dbReference type="SUPFAM" id="SSF57184">
    <property type="entry name" value="Growth factor receptor domain"/>
    <property type="match status" value="1"/>
</dbReference>
<evidence type="ECO:0000313" key="3">
    <source>
        <dbReference type="RefSeq" id="XP_013790650.1"/>
    </source>
</evidence>
<feature type="transmembrane region" description="Helical" evidence="1">
    <location>
        <begin position="30"/>
        <end position="52"/>
    </location>
</feature>
<keyword evidence="2" id="KW-1185">Reference proteome</keyword>
<keyword evidence="1" id="KW-0812">Transmembrane</keyword>
<dbReference type="RefSeq" id="XP_013790650.1">
    <property type="nucleotide sequence ID" value="XM_013935196.1"/>
</dbReference>
<sequence>TSTRGRYGLVSDRVNEDGYYVRKEGEMCSAFSSLVLFIWLCIIHSCFSSYIIPFQNRKFCQDDEYFDPGRLSCKKCGGNDDEARRFLLQASDGLSCTCKPQHRLVTRQGTNVKCEPCPEGQVSSLDGWHCVTCNSFENITGTCSSCSNGIKEERFKDNIPVEQFCRPCPSRTRPDNSETRCVRCADDFLVAGGDTCTCPEKEYAEIGGNTLYLTVKRDVVVGGSSEVGIHSIHPTQYLTERYKN</sequence>
<organism evidence="2 3">
    <name type="scientific">Limulus polyphemus</name>
    <name type="common">Atlantic horseshoe crab</name>
    <dbReference type="NCBI Taxonomy" id="6850"/>
    <lineage>
        <taxon>Eukaryota</taxon>
        <taxon>Metazoa</taxon>
        <taxon>Ecdysozoa</taxon>
        <taxon>Arthropoda</taxon>
        <taxon>Chelicerata</taxon>
        <taxon>Merostomata</taxon>
        <taxon>Xiphosura</taxon>
        <taxon>Limulidae</taxon>
        <taxon>Limulus</taxon>
    </lineage>
</organism>
<evidence type="ECO:0000313" key="2">
    <source>
        <dbReference type="Proteomes" id="UP000694941"/>
    </source>
</evidence>
<evidence type="ECO:0000256" key="1">
    <source>
        <dbReference type="SAM" id="Phobius"/>
    </source>
</evidence>
<proteinExistence type="predicted"/>
<reference evidence="3" key="1">
    <citation type="submission" date="2025-08" db="UniProtKB">
        <authorList>
            <consortium name="RefSeq"/>
        </authorList>
    </citation>
    <scope>IDENTIFICATION</scope>
    <source>
        <tissue evidence="3">Muscle</tissue>
    </source>
</reference>
<name>A0ABM1BXN9_LIMPO</name>
<protein>
    <submittedName>
        <fullName evidence="3">Meckelin-like</fullName>
    </submittedName>
</protein>
<gene>
    <name evidence="3" type="primary">LOC106474505</name>
</gene>
<keyword evidence="1" id="KW-1133">Transmembrane helix</keyword>
<feature type="non-terminal residue" evidence="3">
    <location>
        <position position="1"/>
    </location>
</feature>
<dbReference type="GeneID" id="106474505"/>
<dbReference type="Proteomes" id="UP000694941">
    <property type="component" value="Unplaced"/>
</dbReference>
<keyword evidence="1" id="KW-0472">Membrane</keyword>